<dbReference type="SUPFAM" id="SSF82171">
    <property type="entry name" value="DPP6 N-terminal domain-like"/>
    <property type="match status" value="1"/>
</dbReference>
<evidence type="ECO:0000313" key="3">
    <source>
        <dbReference type="Proteomes" id="UP001157126"/>
    </source>
</evidence>
<protein>
    <submittedName>
        <fullName evidence="2">Uncharacterized protein</fullName>
    </submittedName>
</protein>
<evidence type="ECO:0000256" key="1">
    <source>
        <dbReference type="SAM" id="SignalP"/>
    </source>
</evidence>
<dbReference type="EMBL" id="BSUO01000001">
    <property type="protein sequence ID" value="GMA38622.1"/>
    <property type="molecule type" value="Genomic_DNA"/>
</dbReference>
<proteinExistence type="predicted"/>
<reference evidence="3" key="1">
    <citation type="journal article" date="2019" name="Int. J. Syst. Evol. Microbiol.">
        <title>The Global Catalogue of Microorganisms (GCM) 10K type strain sequencing project: providing services to taxonomists for standard genome sequencing and annotation.</title>
        <authorList>
            <consortium name="The Broad Institute Genomics Platform"/>
            <consortium name="The Broad Institute Genome Sequencing Center for Infectious Disease"/>
            <person name="Wu L."/>
            <person name="Ma J."/>
        </authorList>
    </citation>
    <scope>NUCLEOTIDE SEQUENCE [LARGE SCALE GENOMIC DNA]</scope>
    <source>
        <strain evidence="3">NBRC 113072</strain>
    </source>
</reference>
<name>A0ABQ6IL22_9MICO</name>
<feature type="chain" id="PRO_5046652317" evidence="1">
    <location>
        <begin position="23"/>
        <end position="318"/>
    </location>
</feature>
<feature type="signal peptide" evidence="1">
    <location>
        <begin position="1"/>
        <end position="22"/>
    </location>
</feature>
<accession>A0ABQ6IL22</accession>
<dbReference type="PROSITE" id="PS51318">
    <property type="entry name" value="TAT"/>
    <property type="match status" value="1"/>
</dbReference>
<evidence type="ECO:0000313" key="2">
    <source>
        <dbReference type="EMBL" id="GMA38622.1"/>
    </source>
</evidence>
<keyword evidence="1" id="KW-0732">Signal</keyword>
<organism evidence="2 3">
    <name type="scientific">Mobilicoccus caccae</name>
    <dbReference type="NCBI Taxonomy" id="1859295"/>
    <lineage>
        <taxon>Bacteria</taxon>
        <taxon>Bacillati</taxon>
        <taxon>Actinomycetota</taxon>
        <taxon>Actinomycetes</taxon>
        <taxon>Micrococcales</taxon>
        <taxon>Dermatophilaceae</taxon>
        <taxon>Mobilicoccus</taxon>
    </lineage>
</organism>
<dbReference type="RefSeq" id="WP_284302676.1">
    <property type="nucleotide sequence ID" value="NZ_BSUO01000001.1"/>
</dbReference>
<gene>
    <name evidence="2" type="ORF">GCM10025883_06670</name>
</gene>
<dbReference type="Proteomes" id="UP001157126">
    <property type="component" value="Unassembled WGS sequence"/>
</dbReference>
<dbReference type="InterPro" id="IPR006311">
    <property type="entry name" value="TAT_signal"/>
</dbReference>
<sequence length="318" mass="33259">MTTTRRSLIAAGLGAAVLAATATGMPAAAAPAPAAAASSVYAAVTKANGREYLRLIDTRSGRVTATLASVKPPAEGYFKDIDLAPDGSVHAVTHDATLPDSYRTRLRRYTTKGAVALQPYILTVKVAPNGKTLATTSLSPDGDGDGYGLETLRISSLKGIKLRDLMTSKAPVWKKGTPYAGSPTINAGGTSVLGWLPGGNLAVDWGCCDSGASWIASSTRTNQSTTLPPRRTLMGTFGTTIIGYKGASVLQLHRDDDYQPLIRWGTATSYTGKIVGRPGSVDWARLDAVARKYGATPIRISPKTYPYRGAGSVVQASL</sequence>
<comment type="caution">
    <text evidence="2">The sequence shown here is derived from an EMBL/GenBank/DDBJ whole genome shotgun (WGS) entry which is preliminary data.</text>
</comment>
<keyword evidence="3" id="KW-1185">Reference proteome</keyword>